<keyword evidence="5 8" id="KW-1133">Transmembrane helix</keyword>
<reference evidence="9 10" key="1">
    <citation type="journal article" date="2020" name="Syst. Appl. Microbiol.">
        <title>Arthrospiribacter ruber gen. nov., sp. nov., a novel bacterium isolated from Arthrospira cultures.</title>
        <authorList>
            <person name="Waleron M."/>
            <person name="Misztak A."/>
            <person name="Waleron M.M."/>
            <person name="Furmaniak M."/>
            <person name="Mrozik A."/>
            <person name="Waleron K."/>
        </authorList>
    </citation>
    <scope>NUCLEOTIDE SEQUENCE [LARGE SCALE GENOMIC DNA]</scope>
    <source>
        <strain evidence="9 10">DPMB0001</strain>
    </source>
</reference>
<gene>
    <name evidence="9" type="ORF">EGN73_01020</name>
</gene>
<dbReference type="GO" id="GO:0046872">
    <property type="term" value="F:metal ion binding"/>
    <property type="evidence" value="ECO:0007669"/>
    <property type="project" value="UniProtKB-KW"/>
</dbReference>
<feature type="transmembrane region" description="Helical" evidence="8">
    <location>
        <begin position="6"/>
        <end position="22"/>
    </location>
</feature>
<dbReference type="GO" id="GO:0044038">
    <property type="term" value="P:cell wall macromolecule biosynthetic process"/>
    <property type="evidence" value="ECO:0007669"/>
    <property type="project" value="TreeGrafter"/>
</dbReference>
<dbReference type="RefSeq" id="WP_219286224.1">
    <property type="nucleotide sequence ID" value="NZ_RPHB01000001.1"/>
</dbReference>
<feature type="transmembrane region" description="Helical" evidence="8">
    <location>
        <begin position="91"/>
        <end position="110"/>
    </location>
</feature>
<organism evidence="9 10">
    <name type="scientific">Arthrospiribacter ruber</name>
    <dbReference type="NCBI Taxonomy" id="2487934"/>
    <lineage>
        <taxon>Bacteria</taxon>
        <taxon>Pseudomonadati</taxon>
        <taxon>Bacteroidota</taxon>
        <taxon>Cytophagia</taxon>
        <taxon>Cytophagales</taxon>
        <taxon>Cyclobacteriaceae</taxon>
        <taxon>Arthrospiribacter</taxon>
    </lineage>
</organism>
<evidence type="ECO:0000256" key="5">
    <source>
        <dbReference type="ARBA" id="ARBA00022989"/>
    </source>
</evidence>
<feature type="binding site" evidence="7">
    <location>
        <position position="194"/>
    </location>
    <ligand>
        <name>Mg(2+)</name>
        <dbReference type="ChEBI" id="CHEBI:18420"/>
    </ligand>
</feature>
<evidence type="ECO:0000313" key="9">
    <source>
        <dbReference type="EMBL" id="MBW3466395.1"/>
    </source>
</evidence>
<evidence type="ECO:0000256" key="3">
    <source>
        <dbReference type="ARBA" id="ARBA00022679"/>
    </source>
</evidence>
<protein>
    <submittedName>
        <fullName evidence="9">UDP-GlcNAc--UDP-phosphate GlcNAc-1-phosphate transferase</fullName>
    </submittedName>
</protein>
<keyword evidence="4 8" id="KW-0812">Transmembrane</keyword>
<dbReference type="PANTHER" id="PTHR22926">
    <property type="entry name" value="PHOSPHO-N-ACETYLMURAMOYL-PENTAPEPTIDE-TRANSFERASE"/>
    <property type="match status" value="1"/>
</dbReference>
<dbReference type="Pfam" id="PF00953">
    <property type="entry name" value="Glycos_transf_4"/>
    <property type="match status" value="1"/>
</dbReference>
<keyword evidence="6 8" id="KW-0472">Membrane</keyword>
<feature type="transmembrane region" description="Helical" evidence="8">
    <location>
        <begin position="142"/>
        <end position="161"/>
    </location>
</feature>
<proteinExistence type="predicted"/>
<dbReference type="EMBL" id="RPHB01000001">
    <property type="protein sequence ID" value="MBW3466395.1"/>
    <property type="molecule type" value="Genomic_DNA"/>
</dbReference>
<keyword evidence="7" id="KW-0479">Metal-binding</keyword>
<feature type="transmembrane region" description="Helical" evidence="8">
    <location>
        <begin position="289"/>
        <end position="309"/>
    </location>
</feature>
<feature type="transmembrane region" description="Helical" evidence="8">
    <location>
        <begin position="190"/>
        <end position="209"/>
    </location>
</feature>
<comment type="subcellular location">
    <subcellularLocation>
        <location evidence="1">Cell membrane</location>
        <topology evidence="1">Multi-pass membrane protein</topology>
    </subcellularLocation>
</comment>
<keyword evidence="3 9" id="KW-0808">Transferase</keyword>
<comment type="caution">
    <text evidence="9">The sequence shown here is derived from an EMBL/GenBank/DDBJ whole genome shotgun (WGS) entry which is preliminary data.</text>
</comment>
<dbReference type="GO" id="GO:0009103">
    <property type="term" value="P:lipopolysaccharide biosynthetic process"/>
    <property type="evidence" value="ECO:0007669"/>
    <property type="project" value="TreeGrafter"/>
</dbReference>
<feature type="transmembrane region" description="Helical" evidence="8">
    <location>
        <begin position="215"/>
        <end position="236"/>
    </location>
</feature>
<name>A0A951IQX1_9BACT</name>
<feature type="transmembrane region" description="Helical" evidence="8">
    <location>
        <begin position="257"/>
        <end position="283"/>
    </location>
</feature>
<keyword evidence="2" id="KW-1003">Cell membrane</keyword>
<feature type="binding site" evidence="7">
    <location>
        <position position="133"/>
    </location>
    <ligand>
        <name>Mg(2+)</name>
        <dbReference type="ChEBI" id="CHEBI:18420"/>
    </ligand>
</feature>
<sequence>MPVRYLLVFSILAILSLIYYRLAKSFNIVDNPNARSSHQVPTIRGGGILFPISIVLWWFLMDFQNSLMVLGLVLISAVSFWDDIRGMSRRLRILAQLIAILLLFADSGVFVELPIWAFPILLVLTIGILNAVNFMDGINGITGLYALVFLGTVFLLDRVFPSIKESMVLYLGIAVFVFLYYNLRNGKALMFAGDIGSVSLAYMMVYFMLKMFLQTGNWTVVILLFVYGADSIGTLVQRIKKKENIFEPHRKHLYQIMANQMALPHIVVAFIFAGTQCLINYLFVLKEKSFPQTLLMLGLIFFVAAIYLFGKIKLQKKFMID</sequence>
<dbReference type="Proteomes" id="UP000727490">
    <property type="component" value="Unassembled WGS sequence"/>
</dbReference>
<evidence type="ECO:0000256" key="7">
    <source>
        <dbReference type="PIRSR" id="PIRSR600715-1"/>
    </source>
</evidence>
<evidence type="ECO:0000313" key="10">
    <source>
        <dbReference type="Proteomes" id="UP000727490"/>
    </source>
</evidence>
<dbReference type="InterPro" id="IPR000715">
    <property type="entry name" value="Glycosyl_transferase_4"/>
</dbReference>
<accession>A0A951IQX1</accession>
<feature type="transmembrane region" description="Helical" evidence="8">
    <location>
        <begin position="66"/>
        <end position="84"/>
    </location>
</feature>
<evidence type="ECO:0000256" key="2">
    <source>
        <dbReference type="ARBA" id="ARBA00022475"/>
    </source>
</evidence>
<evidence type="ECO:0000256" key="8">
    <source>
        <dbReference type="SAM" id="Phobius"/>
    </source>
</evidence>
<feature type="transmembrane region" description="Helical" evidence="8">
    <location>
        <begin position="116"/>
        <end position="135"/>
    </location>
</feature>
<evidence type="ECO:0000256" key="1">
    <source>
        <dbReference type="ARBA" id="ARBA00004651"/>
    </source>
</evidence>
<evidence type="ECO:0000256" key="4">
    <source>
        <dbReference type="ARBA" id="ARBA00022692"/>
    </source>
</evidence>
<dbReference type="GO" id="GO:0016780">
    <property type="term" value="F:phosphotransferase activity, for other substituted phosphate groups"/>
    <property type="evidence" value="ECO:0007669"/>
    <property type="project" value="InterPro"/>
</dbReference>
<evidence type="ECO:0000256" key="6">
    <source>
        <dbReference type="ARBA" id="ARBA00023136"/>
    </source>
</evidence>
<feature type="transmembrane region" description="Helical" evidence="8">
    <location>
        <begin position="167"/>
        <end position="183"/>
    </location>
</feature>
<comment type="cofactor">
    <cofactor evidence="7">
        <name>Mg(2+)</name>
        <dbReference type="ChEBI" id="CHEBI:18420"/>
    </cofactor>
</comment>
<feature type="transmembrane region" description="Helical" evidence="8">
    <location>
        <begin position="43"/>
        <end position="60"/>
    </location>
</feature>
<keyword evidence="10" id="KW-1185">Reference proteome</keyword>
<dbReference type="GO" id="GO:0005886">
    <property type="term" value="C:plasma membrane"/>
    <property type="evidence" value="ECO:0007669"/>
    <property type="project" value="UniProtKB-SubCell"/>
</dbReference>
<keyword evidence="7" id="KW-0460">Magnesium</keyword>
<dbReference type="AlphaFoldDB" id="A0A951IQX1"/>
<dbReference type="PANTHER" id="PTHR22926:SF3">
    <property type="entry name" value="UNDECAPRENYL-PHOSPHATE ALPHA-N-ACETYLGLUCOSAMINYL 1-PHOSPHATE TRANSFERASE"/>
    <property type="match status" value="1"/>
</dbReference>
<dbReference type="GO" id="GO:0071555">
    <property type="term" value="P:cell wall organization"/>
    <property type="evidence" value="ECO:0007669"/>
    <property type="project" value="TreeGrafter"/>
</dbReference>